<reference evidence="1 2" key="1">
    <citation type="journal article" date="2023" name="BMC Biotechnol.">
        <title>Vitis rotundifolia cv Carlos genome sequencing.</title>
        <authorList>
            <person name="Huff M."/>
            <person name="Hulse-Kemp A."/>
            <person name="Scheffler B."/>
            <person name="Youngblood R."/>
            <person name="Simpson S."/>
            <person name="Babiker E."/>
            <person name="Staton M."/>
        </authorList>
    </citation>
    <scope>NUCLEOTIDE SEQUENCE [LARGE SCALE GENOMIC DNA]</scope>
    <source>
        <tissue evidence="1">Leaf</tissue>
    </source>
</reference>
<dbReference type="Proteomes" id="UP001168098">
    <property type="component" value="Unassembled WGS sequence"/>
</dbReference>
<gene>
    <name evidence="1" type="ORF">PVL29_020202</name>
</gene>
<dbReference type="PANTHER" id="PTHR47149">
    <property type="entry name" value="F-BOX PROTEIN RMF"/>
    <property type="match status" value="1"/>
</dbReference>
<dbReference type="GO" id="GO:0005634">
    <property type="term" value="C:nucleus"/>
    <property type="evidence" value="ECO:0007669"/>
    <property type="project" value="TreeGrafter"/>
</dbReference>
<name>A0AA38Z2K2_VITRO</name>
<comment type="caution">
    <text evidence="1">The sequence shown here is derived from an EMBL/GenBank/DDBJ whole genome shotgun (WGS) entry which is preliminary data.</text>
</comment>
<dbReference type="PANTHER" id="PTHR47149:SF1">
    <property type="entry name" value="F-BOX PROTEIN RMF"/>
    <property type="match status" value="1"/>
</dbReference>
<proteinExistence type="predicted"/>
<protein>
    <submittedName>
        <fullName evidence="1">Uncharacterized protein</fullName>
    </submittedName>
</protein>
<evidence type="ECO:0000313" key="1">
    <source>
        <dbReference type="EMBL" id="KAJ9681213.1"/>
    </source>
</evidence>
<dbReference type="EMBL" id="JARBHA010000015">
    <property type="protein sequence ID" value="KAJ9681213.1"/>
    <property type="molecule type" value="Genomic_DNA"/>
</dbReference>
<evidence type="ECO:0000313" key="2">
    <source>
        <dbReference type="Proteomes" id="UP001168098"/>
    </source>
</evidence>
<sequence>MLGTTDKWFHSLIMEDSIWKFACLCDLQLPEPRLMFLILIKLYASAFELFASVVQAAQESKYLVNGEGIQVLEPKKWKASVKVKDSLVPLEKWFAEYNAHGINPLKLQKQQLFSFSKEKYEHV</sequence>
<accession>A0AA38Z2K2</accession>
<dbReference type="AlphaFoldDB" id="A0AA38Z2K2"/>
<dbReference type="GO" id="GO:0061458">
    <property type="term" value="P:reproductive system development"/>
    <property type="evidence" value="ECO:0007669"/>
    <property type="project" value="TreeGrafter"/>
</dbReference>
<keyword evidence="2" id="KW-1185">Reference proteome</keyword>
<organism evidence="1 2">
    <name type="scientific">Vitis rotundifolia</name>
    <name type="common">Muscadine grape</name>
    <dbReference type="NCBI Taxonomy" id="103349"/>
    <lineage>
        <taxon>Eukaryota</taxon>
        <taxon>Viridiplantae</taxon>
        <taxon>Streptophyta</taxon>
        <taxon>Embryophyta</taxon>
        <taxon>Tracheophyta</taxon>
        <taxon>Spermatophyta</taxon>
        <taxon>Magnoliopsida</taxon>
        <taxon>eudicotyledons</taxon>
        <taxon>Gunneridae</taxon>
        <taxon>Pentapetalae</taxon>
        <taxon>rosids</taxon>
        <taxon>Vitales</taxon>
        <taxon>Vitaceae</taxon>
        <taxon>Viteae</taxon>
        <taxon>Vitis</taxon>
    </lineage>
</organism>